<evidence type="ECO:0000256" key="1">
    <source>
        <dbReference type="ARBA" id="ARBA00006484"/>
    </source>
</evidence>
<evidence type="ECO:0000313" key="3">
    <source>
        <dbReference type="EMBL" id="BAN04435.1"/>
    </source>
</evidence>
<dbReference type="Proteomes" id="UP000011863">
    <property type="component" value="Chromosome"/>
</dbReference>
<reference evidence="3 4" key="1">
    <citation type="journal article" date="2013" name="Int. J. Syst. Evol. Microbiol.">
        <title>Ilumatobacter nonamiense sp. nov. and Ilumatobacter coccineum sp. nov., isolated from seashore sand.</title>
        <authorList>
            <person name="Matsumoto A."/>
            <person name="Kasai H."/>
            <person name="Matsuo Y."/>
            <person name="Shizuri Y."/>
            <person name="Ichikawa N."/>
            <person name="Fujita N."/>
            <person name="Omura S."/>
            <person name="Takahashi Y."/>
        </authorList>
    </citation>
    <scope>NUCLEOTIDE SEQUENCE [LARGE SCALE GENOMIC DNA]</scope>
    <source>
        <strain evidence="4">NBRC 103263 / KCTC 29153 / YM16-304</strain>
    </source>
</reference>
<comment type="similarity">
    <text evidence="1">Belongs to the short-chain dehydrogenases/reductases (SDR) family.</text>
</comment>
<dbReference type="InterPro" id="IPR036291">
    <property type="entry name" value="NAD(P)-bd_dom_sf"/>
</dbReference>
<dbReference type="GO" id="GO:0030497">
    <property type="term" value="P:fatty acid elongation"/>
    <property type="evidence" value="ECO:0007669"/>
    <property type="project" value="TreeGrafter"/>
</dbReference>
<dbReference type="SUPFAM" id="SSF51735">
    <property type="entry name" value="NAD(P)-binding Rossmann-fold domains"/>
    <property type="match status" value="1"/>
</dbReference>
<sequence length="255" mass="27172">MDLHLDGTRALVSGGHKGLGRAITRRLLEEGASVAICCRRRDELDEAVATLGELGTVVGHICDFSDVDAVQAWVRDAAEALGGIDICVGNASASGQRGDGPEPWKNSFAVDILGTAMFYEAAHPFLAESDAAAIVQIATITAIEHHDVPISPSYGASKAAGINLIAQLAQRWGAEGIRANTVSPGPILIENGRWDDIRERLPELYERDRLMHPLERMGTDDEVADVVAFLASSRASWVNGANVVVDGGYTKQVGF</sequence>
<dbReference type="CDD" id="cd05233">
    <property type="entry name" value="SDR_c"/>
    <property type="match status" value="1"/>
</dbReference>
<evidence type="ECO:0000313" key="4">
    <source>
        <dbReference type="Proteomes" id="UP000011863"/>
    </source>
</evidence>
<dbReference type="InterPro" id="IPR002347">
    <property type="entry name" value="SDR_fam"/>
</dbReference>
<dbReference type="RefSeq" id="WP_015443682.1">
    <property type="nucleotide sequence ID" value="NC_020520.1"/>
</dbReference>
<keyword evidence="2" id="KW-0560">Oxidoreductase</keyword>
<dbReference type="Gene3D" id="3.40.50.720">
    <property type="entry name" value="NAD(P)-binding Rossmann-like Domain"/>
    <property type="match status" value="1"/>
</dbReference>
<dbReference type="PANTHER" id="PTHR42760">
    <property type="entry name" value="SHORT-CHAIN DEHYDROGENASES/REDUCTASES FAMILY MEMBER"/>
    <property type="match status" value="1"/>
</dbReference>
<dbReference type="EMBL" id="AP012057">
    <property type="protein sequence ID" value="BAN04435.1"/>
    <property type="molecule type" value="Genomic_DNA"/>
</dbReference>
<keyword evidence="4" id="KW-1185">Reference proteome</keyword>
<dbReference type="PRINTS" id="PR00081">
    <property type="entry name" value="GDHRDH"/>
</dbReference>
<proteinExistence type="inferred from homology"/>
<protein>
    <submittedName>
        <fullName evidence="3">Putative oxidoreductase</fullName>
    </submittedName>
</protein>
<dbReference type="Pfam" id="PF13561">
    <property type="entry name" value="adh_short_C2"/>
    <property type="match status" value="1"/>
</dbReference>
<dbReference type="PANTHER" id="PTHR42760:SF123">
    <property type="entry name" value="OXIDOREDUCTASE"/>
    <property type="match status" value="1"/>
</dbReference>
<evidence type="ECO:0000256" key="2">
    <source>
        <dbReference type="ARBA" id="ARBA00023002"/>
    </source>
</evidence>
<gene>
    <name evidence="3" type="ORF">YM304_41210</name>
</gene>
<dbReference type="KEGG" id="aym:YM304_41210"/>
<name>A0A6C7EHI5_ILUCY</name>
<dbReference type="AlphaFoldDB" id="A0A6C7EHI5"/>
<dbReference type="GO" id="GO:0016616">
    <property type="term" value="F:oxidoreductase activity, acting on the CH-OH group of donors, NAD or NADP as acceptor"/>
    <property type="evidence" value="ECO:0007669"/>
    <property type="project" value="TreeGrafter"/>
</dbReference>
<organism evidence="3 4">
    <name type="scientific">Ilumatobacter coccineus (strain NBRC 103263 / KCTC 29153 / YM16-304)</name>
    <dbReference type="NCBI Taxonomy" id="1313172"/>
    <lineage>
        <taxon>Bacteria</taxon>
        <taxon>Bacillati</taxon>
        <taxon>Actinomycetota</taxon>
        <taxon>Acidimicrobiia</taxon>
        <taxon>Acidimicrobiales</taxon>
        <taxon>Ilumatobacteraceae</taxon>
        <taxon>Ilumatobacter</taxon>
    </lineage>
</organism>
<dbReference type="FunFam" id="3.40.50.720:FF:000084">
    <property type="entry name" value="Short-chain dehydrogenase reductase"/>
    <property type="match status" value="1"/>
</dbReference>
<accession>A0A6C7EHI5</accession>
<dbReference type="OrthoDB" id="9793325at2"/>